<sequence>MTFPQQQALRGRVLLWGGVTVIAVAAWLAMTVTHRSGHQHTTTAAGPALTGWLVMVVAMMLPTTLPLLELMRRLLAARGAAPAVVALVAAAYVAVWTGTGAVLVTAQVAAGAWLERRSWVLDHPRALLGAALVLAGAYQFSAVKDRCLTACRSPRGVAMLRWRGVHPAWAEAADIAVRYAVSCVGCCWALMAVGLVAGAGSLIAMALLTALTAAERLTRHGAVLVRPAGAAALIAGCSLLLGVDTIFTA</sequence>
<feature type="transmembrane region" description="Helical" evidence="1">
    <location>
        <begin position="49"/>
        <end position="68"/>
    </location>
</feature>
<keyword evidence="1" id="KW-0472">Membrane</keyword>
<dbReference type="Proteomes" id="UP000681340">
    <property type="component" value="Unassembled WGS sequence"/>
</dbReference>
<evidence type="ECO:0000313" key="2">
    <source>
        <dbReference type="EMBL" id="GIM77201.1"/>
    </source>
</evidence>
<keyword evidence="3" id="KW-1185">Reference proteome</keyword>
<dbReference type="RefSeq" id="WP_212993303.1">
    <property type="nucleotide sequence ID" value="NZ_BAABEA010000047.1"/>
</dbReference>
<dbReference type="AlphaFoldDB" id="A0A919VUI5"/>
<name>A0A919VUI5_9ACTN</name>
<dbReference type="InterPro" id="IPR018688">
    <property type="entry name" value="PpoB2-like"/>
</dbReference>
<feature type="transmembrane region" description="Helical" evidence="1">
    <location>
        <begin position="126"/>
        <end position="143"/>
    </location>
</feature>
<dbReference type="Pfam" id="PF09948">
    <property type="entry name" value="PpoB2"/>
    <property type="match status" value="1"/>
</dbReference>
<feature type="transmembrane region" description="Helical" evidence="1">
    <location>
        <begin position="12"/>
        <end position="29"/>
    </location>
</feature>
<accession>A0A919VUI5</accession>
<gene>
    <name evidence="2" type="ORF">Aau02nite_74750</name>
</gene>
<feature type="transmembrane region" description="Helical" evidence="1">
    <location>
        <begin position="228"/>
        <end position="247"/>
    </location>
</feature>
<comment type="caution">
    <text evidence="2">The sequence shown here is derived from an EMBL/GenBank/DDBJ whole genome shotgun (WGS) entry which is preliminary data.</text>
</comment>
<proteinExistence type="predicted"/>
<feature type="transmembrane region" description="Helical" evidence="1">
    <location>
        <begin position="80"/>
        <end position="106"/>
    </location>
</feature>
<organism evidence="2 3">
    <name type="scientific">Actinoplanes auranticolor</name>
    <dbReference type="NCBI Taxonomy" id="47988"/>
    <lineage>
        <taxon>Bacteria</taxon>
        <taxon>Bacillati</taxon>
        <taxon>Actinomycetota</taxon>
        <taxon>Actinomycetes</taxon>
        <taxon>Micromonosporales</taxon>
        <taxon>Micromonosporaceae</taxon>
        <taxon>Actinoplanes</taxon>
    </lineage>
</organism>
<feature type="transmembrane region" description="Helical" evidence="1">
    <location>
        <begin position="188"/>
        <end position="208"/>
    </location>
</feature>
<dbReference type="EMBL" id="BOQL01000066">
    <property type="protein sequence ID" value="GIM77201.1"/>
    <property type="molecule type" value="Genomic_DNA"/>
</dbReference>
<keyword evidence="1" id="KW-0812">Transmembrane</keyword>
<protein>
    <submittedName>
        <fullName evidence="2">Uncharacterized protein</fullName>
    </submittedName>
</protein>
<reference evidence="2" key="1">
    <citation type="submission" date="2021-03" db="EMBL/GenBank/DDBJ databases">
        <title>Whole genome shotgun sequence of Actinoplanes auranticolor NBRC 12245.</title>
        <authorList>
            <person name="Komaki H."/>
            <person name="Tamura T."/>
        </authorList>
    </citation>
    <scope>NUCLEOTIDE SEQUENCE</scope>
    <source>
        <strain evidence="2">NBRC 12245</strain>
    </source>
</reference>
<evidence type="ECO:0000313" key="3">
    <source>
        <dbReference type="Proteomes" id="UP000681340"/>
    </source>
</evidence>
<keyword evidence="1" id="KW-1133">Transmembrane helix</keyword>
<evidence type="ECO:0000256" key="1">
    <source>
        <dbReference type="SAM" id="Phobius"/>
    </source>
</evidence>